<evidence type="ECO:0000313" key="1">
    <source>
        <dbReference type="EMBL" id="SEI08225.1"/>
    </source>
</evidence>
<dbReference type="InterPro" id="IPR046606">
    <property type="entry name" value="DUF6665"/>
</dbReference>
<gene>
    <name evidence="1" type="ORF">RTCCBAU85039_4302</name>
    <name evidence="2" type="ORF">SAMN05216228_1022101</name>
</gene>
<proteinExistence type="predicted"/>
<dbReference type="Proteomes" id="UP000198939">
    <property type="component" value="Unassembled WGS sequence"/>
</dbReference>
<organism evidence="1 3">
    <name type="scientific">Rhizobium tibeticum</name>
    <dbReference type="NCBI Taxonomy" id="501024"/>
    <lineage>
        <taxon>Bacteria</taxon>
        <taxon>Pseudomonadati</taxon>
        <taxon>Pseudomonadota</taxon>
        <taxon>Alphaproteobacteria</taxon>
        <taxon>Hyphomicrobiales</taxon>
        <taxon>Rhizobiaceae</taxon>
        <taxon>Rhizobium/Agrobacterium group</taxon>
        <taxon>Rhizobium</taxon>
    </lineage>
</organism>
<sequence length="107" mass="11814">MSLRPPRSLSGQSSAGLSPLEYELASARADALGRQGRKMEAALARLASWSPENNHKTDRQTLLDDASDAVWALFIQREICGLHNDKDVIKRYQIPGEVLARLGATRK</sequence>
<dbReference type="EMBL" id="FOCV01000022">
    <property type="protein sequence ID" value="SEO70682.1"/>
    <property type="molecule type" value="Genomic_DNA"/>
</dbReference>
<reference evidence="2 4" key="2">
    <citation type="submission" date="2016-10" db="EMBL/GenBank/DDBJ databases">
        <authorList>
            <person name="Varghese N."/>
            <person name="Submissions S."/>
        </authorList>
    </citation>
    <scope>NUCLEOTIDE SEQUENCE [LARGE SCALE GENOMIC DNA]</scope>
    <source>
        <strain evidence="2 4">CGMCC 1.7071</strain>
    </source>
</reference>
<reference evidence="1" key="1">
    <citation type="submission" date="2016-10" db="EMBL/GenBank/DDBJ databases">
        <authorList>
            <person name="de Groot N.N."/>
        </authorList>
    </citation>
    <scope>NUCLEOTIDE SEQUENCE [LARGE SCALE GENOMIC DNA]</scope>
    <source>
        <strain evidence="1">CCBAU85039</strain>
    </source>
</reference>
<evidence type="ECO:0000313" key="4">
    <source>
        <dbReference type="Proteomes" id="UP000198939"/>
    </source>
</evidence>
<reference evidence="3" key="3">
    <citation type="submission" date="2016-10" db="EMBL/GenBank/DDBJ databases">
        <authorList>
            <person name="Wibberg D."/>
        </authorList>
    </citation>
    <scope>NUCLEOTIDE SEQUENCE [LARGE SCALE GENOMIC DNA]</scope>
</reference>
<dbReference type="Pfam" id="PF20370">
    <property type="entry name" value="DUF6665"/>
    <property type="match status" value="1"/>
</dbReference>
<keyword evidence="4" id="KW-1185">Reference proteome</keyword>
<protein>
    <submittedName>
        <fullName evidence="1">Uncharacterized protein</fullName>
    </submittedName>
</protein>
<dbReference type="RefSeq" id="WP_072378428.1">
    <property type="nucleotide sequence ID" value="NZ_FNXB01000025.1"/>
</dbReference>
<accession>A0A1H8RWE3</accession>
<name>A0A1H8RWE3_9HYPH</name>
<dbReference type="AlphaFoldDB" id="A0A1H8RWE3"/>
<dbReference type="STRING" id="501024.RTCCBAU85039_4302"/>
<dbReference type="OrthoDB" id="9814981at2"/>
<dbReference type="Proteomes" id="UP000183063">
    <property type="component" value="Unassembled WGS sequence"/>
</dbReference>
<evidence type="ECO:0000313" key="3">
    <source>
        <dbReference type="Proteomes" id="UP000183063"/>
    </source>
</evidence>
<evidence type="ECO:0000313" key="2">
    <source>
        <dbReference type="EMBL" id="SEO70682.1"/>
    </source>
</evidence>
<dbReference type="EMBL" id="FNXB01000025">
    <property type="protein sequence ID" value="SEI08225.1"/>
    <property type="molecule type" value="Genomic_DNA"/>
</dbReference>